<reference evidence="1 2" key="1">
    <citation type="submission" date="2020-03" db="EMBL/GenBank/DDBJ databases">
        <authorList>
            <person name="Holtappels D."/>
            <person name="Bomans J.P.J."/>
            <person name="Lavigne R."/>
            <person name="Wagemans J."/>
        </authorList>
    </citation>
    <scope>NUCLEOTIDE SEQUENCE [LARGE SCALE GENOMIC DNA]</scope>
    <source>
        <strain evidence="1 2">OLIVR1</strain>
    </source>
</reference>
<evidence type="ECO:0000313" key="2">
    <source>
        <dbReference type="Proteomes" id="UP000671973"/>
    </source>
</evidence>
<accession>A0A858MRM4</accession>
<evidence type="ECO:0000313" key="1">
    <source>
        <dbReference type="EMBL" id="QIW87249.1"/>
    </source>
</evidence>
<name>A0A858MRM4_9CAUD</name>
<sequence>MTSLGYCAKTACLSCFTIDHYLDGSPSVRTFFTFSRDEKDAQMLPSC</sequence>
<dbReference type="EMBL" id="MT234338">
    <property type="protein sequence ID" value="QIW87249.1"/>
    <property type="molecule type" value="Genomic_DNA"/>
</dbReference>
<gene>
    <name evidence="1" type="ORF">Ab1vBOLIVR1_gp54c</name>
</gene>
<protein>
    <submittedName>
        <fullName evidence="1">Uncharacterized protein</fullName>
    </submittedName>
</protein>
<proteinExistence type="predicted"/>
<dbReference type="Proteomes" id="UP000671973">
    <property type="component" value="Segment"/>
</dbReference>
<keyword evidence="2" id="KW-1185">Reference proteome</keyword>
<organism evidence="1 2">
    <name type="scientific">Agrobacterium phage OLIVR1</name>
    <dbReference type="NCBI Taxonomy" id="2723769"/>
    <lineage>
        <taxon>Viruses</taxon>
        <taxon>Duplodnaviria</taxon>
        <taxon>Heunggongvirae</taxon>
        <taxon>Uroviricota</taxon>
        <taxon>Caudoviricetes</taxon>
        <taxon>Schitoviridae</taxon>
        <taxon>Oliverunavirus</taxon>
        <taxon>Oliverunavirus OLIVR1</taxon>
    </lineage>
</organism>